<keyword evidence="13" id="KW-1185">Reference proteome</keyword>
<evidence type="ECO:0000256" key="2">
    <source>
        <dbReference type="ARBA" id="ARBA00004141"/>
    </source>
</evidence>
<dbReference type="PANTHER" id="PTHR28388">
    <property type="entry name" value="TRANSMEMBRANE PROTEIN 237"/>
    <property type="match status" value="1"/>
</dbReference>
<dbReference type="OrthoDB" id="550113at2759"/>
<dbReference type="GO" id="GO:0035869">
    <property type="term" value="C:ciliary transition zone"/>
    <property type="evidence" value="ECO:0007669"/>
    <property type="project" value="TreeGrafter"/>
</dbReference>
<evidence type="ECO:0000256" key="9">
    <source>
        <dbReference type="ARBA" id="ARBA00023273"/>
    </source>
</evidence>
<keyword evidence="4 11" id="KW-0812">Transmembrane</keyword>
<gene>
    <name evidence="12" type="ORF">X975_10505</name>
</gene>
<dbReference type="InterPro" id="IPR029409">
    <property type="entry name" value="TMEM237"/>
</dbReference>
<organism evidence="12 13">
    <name type="scientific">Stegodyphus mimosarum</name>
    <name type="common">African social velvet spider</name>
    <dbReference type="NCBI Taxonomy" id="407821"/>
    <lineage>
        <taxon>Eukaryota</taxon>
        <taxon>Metazoa</taxon>
        <taxon>Ecdysozoa</taxon>
        <taxon>Arthropoda</taxon>
        <taxon>Chelicerata</taxon>
        <taxon>Arachnida</taxon>
        <taxon>Araneae</taxon>
        <taxon>Araneomorphae</taxon>
        <taxon>Entelegynae</taxon>
        <taxon>Eresoidea</taxon>
        <taxon>Eresidae</taxon>
        <taxon>Stegodyphus</taxon>
    </lineage>
</organism>
<comment type="function">
    <text evidence="10">Component of the transition zone in primary cilia. Required for ciliogenesis.</text>
</comment>
<name>A0A087TXM0_STEMI</name>
<dbReference type="GO" id="GO:0060271">
    <property type="term" value="P:cilium assembly"/>
    <property type="evidence" value="ECO:0007669"/>
    <property type="project" value="TreeGrafter"/>
</dbReference>
<proteinExistence type="inferred from homology"/>
<dbReference type="GO" id="GO:0016020">
    <property type="term" value="C:membrane"/>
    <property type="evidence" value="ECO:0007669"/>
    <property type="project" value="UniProtKB-SubCell"/>
</dbReference>
<dbReference type="Pfam" id="PF15383">
    <property type="entry name" value="TMEM237"/>
    <property type="match status" value="1"/>
</dbReference>
<sequence>MNSSSVARKNRRMRQMQLPSLSNIRTSDTPLPLYTVDSKVEFSEGCKSSDISLNKNESHLNSDYDSMKPKELFRDEGNDTYAATTGCSFINFDVSSRPVGKVFVEDERGFKELDIKQIFQPPNNRDPSQTMLKNELAIDLAYKTARQFHSLCNFSHGLLGGMSFLHVLLLFHIMSSEPLNDDIIKNFSFLSH</sequence>
<evidence type="ECO:0000256" key="3">
    <source>
        <dbReference type="ARBA" id="ARBA00008783"/>
    </source>
</evidence>
<evidence type="ECO:0000256" key="8">
    <source>
        <dbReference type="ARBA" id="ARBA00023136"/>
    </source>
</evidence>
<accession>A0A087TXM0</accession>
<evidence type="ECO:0000313" key="12">
    <source>
        <dbReference type="EMBL" id="KFM69859.1"/>
    </source>
</evidence>
<feature type="transmembrane region" description="Helical" evidence="11">
    <location>
        <begin position="151"/>
        <end position="173"/>
    </location>
</feature>
<dbReference type="AlphaFoldDB" id="A0A087TXM0"/>
<keyword evidence="8 11" id="KW-0472">Membrane</keyword>
<keyword evidence="9" id="KW-0966">Cell projection</keyword>
<evidence type="ECO:0000256" key="4">
    <source>
        <dbReference type="ARBA" id="ARBA00022692"/>
    </source>
</evidence>
<feature type="non-terminal residue" evidence="12">
    <location>
        <position position="192"/>
    </location>
</feature>
<evidence type="ECO:0000256" key="5">
    <source>
        <dbReference type="ARBA" id="ARBA00022794"/>
    </source>
</evidence>
<dbReference type="PANTHER" id="PTHR28388:SF1">
    <property type="entry name" value="TRANSMEMBRANE PROTEIN 237"/>
    <property type="match status" value="1"/>
</dbReference>
<evidence type="ECO:0000256" key="6">
    <source>
        <dbReference type="ARBA" id="ARBA00022989"/>
    </source>
</evidence>
<evidence type="ECO:0000256" key="11">
    <source>
        <dbReference type="SAM" id="Phobius"/>
    </source>
</evidence>
<evidence type="ECO:0000256" key="7">
    <source>
        <dbReference type="ARBA" id="ARBA00023069"/>
    </source>
</evidence>
<reference evidence="12 13" key="1">
    <citation type="submission" date="2013-11" db="EMBL/GenBank/DDBJ databases">
        <title>Genome sequencing of Stegodyphus mimosarum.</title>
        <authorList>
            <person name="Bechsgaard J."/>
        </authorList>
    </citation>
    <scope>NUCLEOTIDE SEQUENCE [LARGE SCALE GENOMIC DNA]</scope>
</reference>
<evidence type="ECO:0000256" key="1">
    <source>
        <dbReference type="ARBA" id="ARBA00004138"/>
    </source>
</evidence>
<dbReference type="EMBL" id="KK117218">
    <property type="protein sequence ID" value="KFM69859.1"/>
    <property type="molecule type" value="Genomic_DNA"/>
</dbReference>
<keyword evidence="5" id="KW-0970">Cilium biogenesis/degradation</keyword>
<comment type="subcellular location">
    <subcellularLocation>
        <location evidence="1">Cell projection</location>
        <location evidence="1">Cilium</location>
    </subcellularLocation>
    <subcellularLocation>
        <location evidence="2">Membrane</location>
        <topology evidence="2">Multi-pass membrane protein</topology>
    </subcellularLocation>
</comment>
<evidence type="ECO:0000256" key="10">
    <source>
        <dbReference type="ARBA" id="ARBA00025631"/>
    </source>
</evidence>
<protein>
    <submittedName>
        <fullName evidence="12">Transmembrane protein 237</fullName>
    </submittedName>
</protein>
<dbReference type="Proteomes" id="UP000054359">
    <property type="component" value="Unassembled WGS sequence"/>
</dbReference>
<keyword evidence="7" id="KW-0969">Cilium</keyword>
<comment type="similarity">
    <text evidence="3">Belongs to the TMEM237 family.</text>
</comment>
<evidence type="ECO:0000313" key="13">
    <source>
        <dbReference type="Proteomes" id="UP000054359"/>
    </source>
</evidence>
<keyword evidence="6 11" id="KW-1133">Transmembrane helix</keyword>